<comment type="caution">
    <text evidence="3">The sequence shown here is derived from an EMBL/GenBank/DDBJ whole genome shotgun (WGS) entry which is preliminary data.</text>
</comment>
<protein>
    <recommendedName>
        <fullName evidence="2">Alanine racemase N-terminal domain-containing protein</fullName>
    </recommendedName>
</protein>
<evidence type="ECO:0000259" key="2">
    <source>
        <dbReference type="Pfam" id="PF01168"/>
    </source>
</evidence>
<dbReference type="InterPro" id="IPR001608">
    <property type="entry name" value="Ala_racemase_N"/>
</dbReference>
<dbReference type="PANTHER" id="PTHR10146:SF14">
    <property type="entry name" value="PYRIDOXAL PHOSPHATE HOMEOSTASIS PROTEIN"/>
    <property type="match status" value="1"/>
</dbReference>
<dbReference type="HAMAP" id="MF_02087">
    <property type="entry name" value="PLP_homeostasis"/>
    <property type="match status" value="1"/>
</dbReference>
<dbReference type="NCBIfam" id="TIGR00044">
    <property type="entry name" value="YggS family pyridoxal phosphate-dependent enzyme"/>
    <property type="match status" value="1"/>
</dbReference>
<dbReference type="PANTHER" id="PTHR10146">
    <property type="entry name" value="PROLINE SYNTHETASE CO-TRANSCRIBED BACTERIAL HOMOLOG PROTEIN"/>
    <property type="match status" value="1"/>
</dbReference>
<evidence type="ECO:0000256" key="1">
    <source>
        <dbReference type="ARBA" id="ARBA00022898"/>
    </source>
</evidence>
<dbReference type="Pfam" id="PF01168">
    <property type="entry name" value="Ala_racemase_N"/>
    <property type="match status" value="1"/>
</dbReference>
<proteinExistence type="inferred from homology"/>
<accession>A0A1J5RLL6</accession>
<dbReference type="EMBL" id="MLJW01000138">
    <property type="protein sequence ID" value="OIQ97096.1"/>
    <property type="molecule type" value="Genomic_DNA"/>
</dbReference>
<dbReference type="SUPFAM" id="SSF51419">
    <property type="entry name" value="PLP-binding barrel"/>
    <property type="match status" value="1"/>
</dbReference>
<dbReference type="GO" id="GO:0030170">
    <property type="term" value="F:pyridoxal phosphate binding"/>
    <property type="evidence" value="ECO:0007669"/>
    <property type="project" value="InterPro"/>
</dbReference>
<feature type="domain" description="Alanine racemase N-terminal" evidence="2">
    <location>
        <begin position="30"/>
        <end position="236"/>
    </location>
</feature>
<organism evidence="3">
    <name type="scientific">mine drainage metagenome</name>
    <dbReference type="NCBI Taxonomy" id="410659"/>
    <lineage>
        <taxon>unclassified sequences</taxon>
        <taxon>metagenomes</taxon>
        <taxon>ecological metagenomes</taxon>
    </lineage>
</organism>
<dbReference type="AlphaFoldDB" id="A0A1J5RLL6"/>
<keyword evidence="1" id="KW-0663">Pyridoxal phosphate</keyword>
<dbReference type="CDD" id="cd00635">
    <property type="entry name" value="PLPDE_III_YBL036c_like"/>
    <property type="match status" value="1"/>
</dbReference>
<dbReference type="InterPro" id="IPR029066">
    <property type="entry name" value="PLP-binding_barrel"/>
</dbReference>
<dbReference type="PIRSF" id="PIRSF004848">
    <property type="entry name" value="YBL036c_PLPDEIII"/>
    <property type="match status" value="1"/>
</dbReference>
<gene>
    <name evidence="3" type="ORF">GALL_209210</name>
</gene>
<reference evidence="3" key="1">
    <citation type="submission" date="2016-10" db="EMBL/GenBank/DDBJ databases">
        <title>Sequence of Gallionella enrichment culture.</title>
        <authorList>
            <person name="Poehlein A."/>
            <person name="Muehling M."/>
            <person name="Daniel R."/>
        </authorList>
    </citation>
    <scope>NUCLEOTIDE SEQUENCE</scope>
</reference>
<evidence type="ECO:0000313" key="3">
    <source>
        <dbReference type="EMBL" id="OIQ97096.1"/>
    </source>
</evidence>
<name>A0A1J5RLL6_9ZZZZ</name>
<sequence>MDQEADFPDFEEFRRRAETVLAEIAGACDRTGRRAGEVELLAVTKNHPPASAEYAARLGLRAVGENRVQEGVAKRTAANAPGLAWELIGHLQSNKARLAAAHFDRVQSVDGAKLLTQLARAAAESGRVLPILLQINAGRDPAKFGADPADAGRLLDEALALPSLRIDGLMTIAPLSGDPLVARRTFATLRELRDRLSAASGLPLSTLSMGMSGDLAEAVAEGSTQVRVGTALFGARVQNA</sequence>
<dbReference type="Gene3D" id="3.20.20.10">
    <property type="entry name" value="Alanine racemase"/>
    <property type="match status" value="1"/>
</dbReference>
<dbReference type="InterPro" id="IPR011078">
    <property type="entry name" value="PyrdxlP_homeostasis"/>
</dbReference>